<dbReference type="GO" id="GO:0006816">
    <property type="term" value="P:calcium ion transport"/>
    <property type="evidence" value="ECO:0007669"/>
    <property type="project" value="TreeGrafter"/>
</dbReference>
<feature type="domain" description="EGF-like" evidence="11">
    <location>
        <begin position="360"/>
        <end position="399"/>
    </location>
</feature>
<dbReference type="SMART" id="SM00179">
    <property type="entry name" value="EGF_CA"/>
    <property type="match status" value="5"/>
</dbReference>
<comment type="subcellular location">
    <subcellularLocation>
        <location evidence="1">Membrane</location>
    </subcellularLocation>
</comment>
<dbReference type="PROSITE" id="PS01187">
    <property type="entry name" value="EGF_CA"/>
    <property type="match status" value="1"/>
</dbReference>
<dbReference type="Pfam" id="PF02010">
    <property type="entry name" value="REJ"/>
    <property type="match status" value="1"/>
</dbReference>
<feature type="compositionally biased region" description="Polar residues" evidence="8">
    <location>
        <begin position="1877"/>
        <end position="1888"/>
    </location>
</feature>
<keyword evidence="6 9" id="KW-0472">Membrane</keyword>
<evidence type="ECO:0000259" key="10">
    <source>
        <dbReference type="SMART" id="SM00179"/>
    </source>
</evidence>
<evidence type="ECO:0000259" key="11">
    <source>
        <dbReference type="SMART" id="SM00181"/>
    </source>
</evidence>
<feature type="region of interest" description="Disordered" evidence="8">
    <location>
        <begin position="1825"/>
        <end position="1936"/>
    </location>
</feature>
<feature type="domain" description="EGF-like" evidence="11">
    <location>
        <begin position="306"/>
        <end position="356"/>
    </location>
</feature>
<evidence type="ECO:0000256" key="4">
    <source>
        <dbReference type="ARBA" id="ARBA00022737"/>
    </source>
</evidence>
<feature type="domain" description="EGF-like" evidence="11">
    <location>
        <begin position="402"/>
        <end position="449"/>
    </location>
</feature>
<keyword evidence="4" id="KW-0677">Repeat</keyword>
<keyword evidence="3 9" id="KW-0812">Transmembrane</keyword>
<evidence type="ECO:0000256" key="5">
    <source>
        <dbReference type="ARBA" id="ARBA00022989"/>
    </source>
</evidence>
<dbReference type="Pfam" id="PF07645">
    <property type="entry name" value="EGF_CA"/>
    <property type="match status" value="1"/>
</dbReference>
<keyword evidence="5 9" id="KW-1133">Transmembrane helix</keyword>
<dbReference type="InterPro" id="IPR000742">
    <property type="entry name" value="EGF"/>
</dbReference>
<feature type="compositionally biased region" description="Basic and acidic residues" evidence="8">
    <location>
        <begin position="1890"/>
        <end position="1924"/>
    </location>
</feature>
<evidence type="ECO:0000256" key="1">
    <source>
        <dbReference type="ARBA" id="ARBA00004370"/>
    </source>
</evidence>
<feature type="compositionally biased region" description="Polar residues" evidence="8">
    <location>
        <begin position="2188"/>
        <end position="2197"/>
    </location>
</feature>
<feature type="region of interest" description="Disordered" evidence="8">
    <location>
        <begin position="2265"/>
        <end position="2292"/>
    </location>
</feature>
<reference evidence="12 13" key="1">
    <citation type="journal article" date="2015" name="Genome Biol. Evol.">
        <title>Comparative Genomics of a Bacterivorous Green Alga Reveals Evolutionary Causalities and Consequences of Phago-Mixotrophic Mode of Nutrition.</title>
        <authorList>
            <person name="Burns J.A."/>
            <person name="Paasch A."/>
            <person name="Narechania A."/>
            <person name="Kim E."/>
        </authorList>
    </citation>
    <scope>NUCLEOTIDE SEQUENCE [LARGE SCALE GENOMIC DNA]</scope>
    <source>
        <strain evidence="12 13">PLY_AMNH</strain>
    </source>
</reference>
<evidence type="ECO:0000313" key="12">
    <source>
        <dbReference type="EMBL" id="KAK3252191.1"/>
    </source>
</evidence>
<protein>
    <submittedName>
        <fullName evidence="12">Uncharacterized protein</fullName>
    </submittedName>
</protein>
<evidence type="ECO:0000256" key="6">
    <source>
        <dbReference type="ARBA" id="ARBA00023136"/>
    </source>
</evidence>
<evidence type="ECO:0000256" key="8">
    <source>
        <dbReference type="SAM" id="MobiDB-lite"/>
    </source>
</evidence>
<dbReference type="SMART" id="SM00181">
    <property type="entry name" value="EGF"/>
    <property type="match status" value="11"/>
</dbReference>
<dbReference type="GO" id="GO:0005261">
    <property type="term" value="F:monoatomic cation channel activity"/>
    <property type="evidence" value="ECO:0007669"/>
    <property type="project" value="TreeGrafter"/>
</dbReference>
<feature type="region of interest" description="Disordered" evidence="8">
    <location>
        <begin position="1"/>
        <end position="43"/>
    </location>
</feature>
<evidence type="ECO:0000256" key="7">
    <source>
        <dbReference type="ARBA" id="ARBA00023157"/>
    </source>
</evidence>
<feature type="domain" description="EGF-like calcium-binding" evidence="10">
    <location>
        <begin position="549"/>
        <end position="603"/>
    </location>
</feature>
<evidence type="ECO:0000256" key="3">
    <source>
        <dbReference type="ARBA" id="ARBA00022692"/>
    </source>
</evidence>
<dbReference type="InterPro" id="IPR018097">
    <property type="entry name" value="EGF_Ca-bd_CS"/>
</dbReference>
<dbReference type="InterPro" id="IPR002859">
    <property type="entry name" value="PKD/REJ-like"/>
</dbReference>
<feature type="domain" description="EGF-like" evidence="11">
    <location>
        <begin position="657"/>
        <end position="704"/>
    </location>
</feature>
<feature type="transmembrane region" description="Helical" evidence="9">
    <location>
        <begin position="2841"/>
        <end position="2861"/>
    </location>
</feature>
<dbReference type="Proteomes" id="UP001190700">
    <property type="component" value="Unassembled WGS sequence"/>
</dbReference>
<dbReference type="InterPro" id="IPR049883">
    <property type="entry name" value="NOTCH1_EGF-like"/>
</dbReference>
<dbReference type="Gene3D" id="2.10.25.10">
    <property type="entry name" value="Laminin"/>
    <property type="match status" value="4"/>
</dbReference>
<name>A0AAE0CBX1_9CHLO</name>
<dbReference type="GO" id="GO:0005886">
    <property type="term" value="C:plasma membrane"/>
    <property type="evidence" value="ECO:0007669"/>
    <property type="project" value="TreeGrafter"/>
</dbReference>
<sequence>MNLTTHAPTSGGVTAHPAGSPATSTQPTASPTNSSGAPTSEQAATWTSQSINLQFTTISLLDLTGNATYFASFNASFIASVAGGANVAVSQVAIAQLLEGSVIVSTAIAYSDADLDAGATPEALAQLLGNSSGIIAMFADSSLLAPHAPHCVVLEASVVETGGAPSLAPTARLCSPVSCADGRGGNASCNDPPNGTCVKGAGASEELPADAGGVLSPARCGNSTNGGCDPRVTCSDAPDGLECGPCPAGWTGDGAVGCGDVDECSEGAVCDPLTSCVNSDGGYACTDCPLGYRGSGHTACVAAAASCVEGNGGCDALTSCTETAAPTASEVGTAELRSSCGPCPPGYIGSGDTGCLDDDGCAASPCDPEVLCEDVPAPGLGYVCGECPSGSVGDGAECEADPCRGDANGGCDPMVSCATSLHGVVVCGACPAGYTKTHGASADNQTSCADVDECAAIDRGGCDPLVACINMPGFHVCGDCPEGTYGSGDVRCLKSSSSCEHDNGGCDPLTLCLHEDALLAGGSPMGAEGSFCSACPAGYDGSGTAGCVDEDGCARASSGEEGEEGDGQPRCYDGGCVDVPAPGTGYTCAPCPPRMAGDGVTCVENLCYFRNGGCDATVTCTMHVAQQLRVCGECPPGTASRPDASLSSGVRCVDVDGCLEEPCWHHGPYAQPCEDVPAPGTGRRCGACPPGLAADPSSRGSGCVDVDECAMQANGGCWSAPDESLRSACVNHLGGMSCGPCPAGHIGTGALGCRELLTCADNNGNCDVLSNCTDDLEAGHALCGPCPAGYAGSGDVACVDVDGLVPAMTTTTNGVKRSATNQIAGSFDGMTEPDCVVTEGVQYRWIAAASDGSELDLDSTAHKHGTPILHLPASTLQAKTAYLFRFTVSLTGNHLIGAFVEGVVEVRSQPLKLLIKGGHVLTGEGSSVVLDATESFDPDAEPGQLVYTWTCIRTDAAGDGYCRSLAGDLLPTRLTSAVLNLTLQGAPAGGADYVFTCRLTKGDRQARASTNLTITRGALPVPAIRPRPSRASPNARLRLTGEVASTQPDALTVMWSAYVASASGSTPLDLEALAIIDLNWLDLVLAAGSLQAGAEYWFVLTASDAHGSGTAALQVLVNEPPRVGTMSMSPSEGIAGETLFTVEAQGWEDDPEDMPLWYQLQYEVVGAGSGGNLELWTEWQPSQSFAEQLARSGLTAHAHRVTVWLAGRDALEATSRLASNVTVRPLEFDSQASLLDHGDDLLDGAKRNVTLFGADMLNVVSSVAALYNDDAAQQGATADGSDSNSSNAGTKQRVQHDRELMLEVIADVWAQKAPTTDTATRVAQYAAATMKVHNELTSSARAQYLLLAEDLVEVIGSDDAGVSDTAVGALMDGLGDAAAAAVGGANRSSEVAAGVEVVRALGLSLAQHMVPEEDPASSASASSTLSFVVQPIDLRSNLSRALAAPVTMPTGATLRLSAGADGISLGASAAGVTTGSLLLIGSWVDTHSPTPGADPLPPAVSPAGGARTLDAAPGAAINGHHELVASSSVTPYSEMTSAVMYDASGSAELEVHGLTDAIVITLPLTRQPAAGPCLDSTAREGDAATTRSADCSETVAACRFWNGSLGEYRGEGCATLPNPRPPNSSVYWRTTDVSGLPALDAAWALIDLGVPPGLVPGCAEVWDAALPEYQGKDAGYRKYIGEWCQLAQEGNAVGCWWEWRRRAFVGPGCEWDAEASCLCTHLTDFQVQETEVGSVSSPGSVATYDLDSMASADVANALSSTALVAVLAAFMLGGPALYQVSNRFHRRERRALLIEMMNPTWAFREVQGVWTWALIDDPRELHADIRSQHPDSGAGADTPLQTKPAMMNPRPPSNDPGAHCPAVSIRQPVGHRRPSTDVATTSMGSPTGTAERKPGTVDVVVDKPKDRALQGRDDPRAGGERGPPRSEAAAQPARAEAKPVIWMGPQRHGVRSTVRCVIQPPPLIFRRINEHPVSPEWAPSTLQRAPIPELGQWAGLQFQGGNDQPIRVDNPGMNAPTVLANLLDLAETCQQESTPGAVVESYRELQAEERFGEGVVDDVSISPLDGKEAGRPRALEGAPSVIRRIAPMLRLEEDDEDARALFARMLSQLAWHATDRAKGDRMTRLLKSQDYARLFELMGVNIPLLLLCVPIDYMHQLAVQHQQLGGDPPSRAAGFSIARRSKKLKTVQGRSSRQSQGHCAKSRAAADLAATSEPLSTAGQQPVLEALSGSETIRQVAEGSHDAQAPPVTATRYSLETEVEAGGDAIDREQRGGPLGQRPAQGGASAGTLPRKRWKNLRQRHMDLSVKRMLGTALVQAFLGIRALVSKEDLERQTRWASELPWHVPSSHRPFAWYVSVFKVLLKMIDGPGWYERSHLWNLIFLQRPDGSFELSQHLATVLRSGEPLESLESNPVAHYDLAVLQATVPEELSQVYEGWGHDEESNKRARNELWATLLVLQELEHYPCSWTENPEEAPRRHVTLAMRSEMFVASQQLSHAALKPLMPRLRAHAIELSQSWKAQHQERVIRLFEKHRPKRRKAWLRLRSLLRRRFWRRTLHSLIRVHPLGAIMLVAATEPYSRSERILVQTNSFMLMLLCSVWFHYSRAYTCCQAFREALSCPAGADVSAPCFGFEVCSTLKQATAGELLPLEAAGPPFECTAFPQRTLLGRVCLVLVMVSIISPVTIILSQIFVVSGTASIPAHWAARPLALKVKTGLRLALMLGYTLFFNVKQFNKALALAFMAFLSSIVERYNVQRTIRTVVQAVDRLCAGVGKGCGGVGARAIPPQGLLPPPPLRPPRNKLPCLGQHGVADILWYRSVATQTPYSDHEVQVAGALEHNLQYVGHALILVMWAMITWSLLIYSAGLQQILERGEEEEMVLVWAWSLVLELFGMQAIGVMLTKLAMRWMVDLFRMTLMGMHPSMLWYESFVLLRIKETLLKPDDVGEDVSDGEFLHEDSAQTRDTEFTGLE</sequence>
<gene>
    <name evidence="12" type="ORF">CYMTET_38507</name>
</gene>
<comment type="caution">
    <text evidence="12">The sequence shown here is derived from an EMBL/GenBank/DDBJ whole genome shotgun (WGS) entry which is preliminary data.</text>
</comment>
<feature type="domain" description="EGF-like" evidence="11">
    <location>
        <begin position="219"/>
        <end position="259"/>
    </location>
</feature>
<feature type="domain" description="EGF-like" evidence="11">
    <location>
        <begin position="453"/>
        <end position="493"/>
    </location>
</feature>
<feature type="transmembrane region" description="Helical" evidence="9">
    <location>
        <begin position="2881"/>
        <end position="2903"/>
    </location>
</feature>
<feature type="domain" description="EGF-like" evidence="11">
    <location>
        <begin position="263"/>
        <end position="301"/>
    </location>
</feature>
<keyword evidence="13" id="KW-1185">Reference proteome</keyword>
<dbReference type="PANTHER" id="PTHR46730:SF1">
    <property type="entry name" value="PLAT DOMAIN-CONTAINING PROTEIN"/>
    <property type="match status" value="1"/>
</dbReference>
<feature type="domain" description="EGF-like" evidence="11">
    <location>
        <begin position="606"/>
        <end position="653"/>
    </location>
</feature>
<feature type="compositionally biased region" description="Low complexity" evidence="8">
    <location>
        <begin position="17"/>
        <end position="35"/>
    </location>
</feature>
<feature type="domain" description="EGF-like" evidence="11">
    <location>
        <begin position="498"/>
        <end position="548"/>
    </location>
</feature>
<feature type="domain" description="EGF-like" evidence="11">
    <location>
        <begin position="552"/>
        <end position="603"/>
    </location>
</feature>
<dbReference type="EMBL" id="LGRX02025569">
    <property type="protein sequence ID" value="KAK3252191.1"/>
    <property type="molecule type" value="Genomic_DNA"/>
</dbReference>
<dbReference type="InterPro" id="IPR001881">
    <property type="entry name" value="EGF-like_Ca-bd_dom"/>
</dbReference>
<feature type="region of interest" description="Disordered" evidence="8">
    <location>
        <begin position="2185"/>
        <end position="2222"/>
    </location>
</feature>
<accession>A0AAE0CBX1</accession>
<feature type="transmembrane region" description="Helical" evidence="9">
    <location>
        <begin position="2713"/>
        <end position="2729"/>
    </location>
</feature>
<feature type="compositionally biased region" description="Low complexity" evidence="8">
    <location>
        <begin position="1925"/>
        <end position="1934"/>
    </location>
</feature>
<evidence type="ECO:0000256" key="9">
    <source>
        <dbReference type="SAM" id="Phobius"/>
    </source>
</evidence>
<feature type="domain" description="EGF-like calcium-binding" evidence="10">
    <location>
        <begin position="357"/>
        <end position="399"/>
    </location>
</feature>
<dbReference type="PANTHER" id="PTHR46730">
    <property type="entry name" value="POLYCYSTIN-1"/>
    <property type="match status" value="1"/>
</dbReference>
<feature type="transmembrane region" description="Helical" evidence="9">
    <location>
        <begin position="2665"/>
        <end position="2692"/>
    </location>
</feature>
<dbReference type="CDD" id="cd00054">
    <property type="entry name" value="EGF_CA"/>
    <property type="match status" value="1"/>
</dbReference>
<dbReference type="GO" id="GO:0005509">
    <property type="term" value="F:calcium ion binding"/>
    <property type="evidence" value="ECO:0007669"/>
    <property type="project" value="InterPro"/>
</dbReference>
<feature type="domain" description="EGF-like" evidence="11">
    <location>
        <begin position="758"/>
        <end position="799"/>
    </location>
</feature>
<feature type="compositionally biased region" description="Polar residues" evidence="8">
    <location>
        <begin position="1283"/>
        <end position="1292"/>
    </location>
</feature>
<feature type="region of interest" description="Disordered" evidence="8">
    <location>
        <begin position="1274"/>
        <end position="1293"/>
    </location>
</feature>
<keyword evidence="7" id="KW-1015">Disulfide bond</keyword>
<feature type="compositionally biased region" description="Polar residues" evidence="8">
    <location>
        <begin position="1"/>
        <end position="12"/>
    </location>
</feature>
<feature type="domain" description="EGF-like calcium-binding" evidence="10">
    <location>
        <begin position="705"/>
        <end position="754"/>
    </location>
</feature>
<organism evidence="12 13">
    <name type="scientific">Cymbomonas tetramitiformis</name>
    <dbReference type="NCBI Taxonomy" id="36881"/>
    <lineage>
        <taxon>Eukaryota</taxon>
        <taxon>Viridiplantae</taxon>
        <taxon>Chlorophyta</taxon>
        <taxon>Pyramimonadophyceae</taxon>
        <taxon>Pyramimonadales</taxon>
        <taxon>Pyramimonadaceae</taxon>
        <taxon>Cymbomonas</taxon>
    </lineage>
</organism>
<feature type="domain" description="EGF-like calcium-binding" evidence="10">
    <location>
        <begin position="260"/>
        <end position="301"/>
    </location>
</feature>
<evidence type="ECO:0000256" key="2">
    <source>
        <dbReference type="ARBA" id="ARBA00022536"/>
    </source>
</evidence>
<keyword evidence="2" id="KW-0245">EGF-like domain</keyword>
<evidence type="ECO:0000313" key="13">
    <source>
        <dbReference type="Proteomes" id="UP001190700"/>
    </source>
</evidence>
<proteinExistence type="predicted"/>
<feature type="domain" description="EGF-like calcium-binding" evidence="10">
    <location>
        <begin position="450"/>
        <end position="493"/>
    </location>
</feature>